<dbReference type="STRING" id="246404.A0A507DQ93"/>
<reference evidence="4 5" key="1">
    <citation type="journal article" date="2019" name="Sci. Rep.">
        <title>Comparative genomics of chytrid fungi reveal insights into the obligate biotrophic and pathogenic lifestyle of Synchytrium endobioticum.</title>
        <authorList>
            <person name="van de Vossenberg B.T.L.H."/>
            <person name="Warris S."/>
            <person name="Nguyen H.D.T."/>
            <person name="van Gent-Pelzer M.P.E."/>
            <person name="Joly D.L."/>
            <person name="van de Geest H.C."/>
            <person name="Bonants P.J.M."/>
            <person name="Smith D.S."/>
            <person name="Levesque C.A."/>
            <person name="van der Lee T.A.J."/>
        </authorList>
    </citation>
    <scope>NUCLEOTIDE SEQUENCE [LARGE SCALE GENOMIC DNA]</scope>
    <source>
        <strain evidence="4 5">CBS 675.73</strain>
    </source>
</reference>
<feature type="domain" description="Cyclic nucleotide-binding" evidence="3">
    <location>
        <begin position="325"/>
        <end position="393"/>
    </location>
</feature>
<accession>A0A507DQ93</accession>
<feature type="region of interest" description="Disordered" evidence="2">
    <location>
        <begin position="1"/>
        <end position="25"/>
    </location>
</feature>
<dbReference type="InterPro" id="IPR018490">
    <property type="entry name" value="cNMP-bd_dom_sf"/>
</dbReference>
<sequence length="453" mass="50112">MGNTLSRRSSLVSPVCPDEPAPNPPDYSIAANQSAGIGVILQKLGASISCDNLKSSASASQLLSNNKRRLSQSSSVLEKCLKTEPKPPTTPLSNATTTDSNATLKAASTNIKPIAIHVASSSEFREIHTAETVIEDVKSRHLGKPDSTYSIEEFTALMAFGVQLNVDHPSLTPAHYSNAAMREEYGGASARPDRISSPQRESIFTAEDVIDQVKEKHLTADPSTFSMEEIISFFGVENTRSSSARNITDTSSEAADMDILSSRVSTVKRNSDTLETLDASNSQSRISITRVSTAGTPDSGRSRSTVRNLTDSEKLQLELPHFEREIKHRMYPVIYRPGELIIRKHEIGHEMYFLSKGTVEVVSGDGKTVYSVIHKGSFFGELGVLFNVPRTASDCYCMILTRENLDVVLKYFPNIAQRFRQVAERRMSEVKKMISYKQMLEYQQKMEAVKEEE</sequence>
<name>A0A507DQ93_9FUNG</name>
<keyword evidence="1" id="KW-0813">Transport</keyword>
<gene>
    <name evidence="4" type="ORF">CcCBS67573_g09641</name>
</gene>
<dbReference type="Pfam" id="PF00027">
    <property type="entry name" value="cNMP_binding"/>
    <property type="match status" value="1"/>
</dbReference>
<dbReference type="PROSITE" id="PS50042">
    <property type="entry name" value="CNMP_BINDING_3"/>
    <property type="match status" value="1"/>
</dbReference>
<dbReference type="InterPro" id="IPR000595">
    <property type="entry name" value="cNMP-bd_dom"/>
</dbReference>
<protein>
    <recommendedName>
        <fullName evidence="3">Cyclic nucleotide-binding domain-containing protein</fullName>
    </recommendedName>
</protein>
<evidence type="ECO:0000313" key="5">
    <source>
        <dbReference type="Proteomes" id="UP000320333"/>
    </source>
</evidence>
<evidence type="ECO:0000256" key="1">
    <source>
        <dbReference type="ARBA" id="ARBA00023286"/>
    </source>
</evidence>
<dbReference type="CDD" id="cd00038">
    <property type="entry name" value="CAP_ED"/>
    <property type="match status" value="1"/>
</dbReference>
<feature type="compositionally biased region" description="Polar residues" evidence="2">
    <location>
        <begin position="1"/>
        <end position="12"/>
    </location>
</feature>
<dbReference type="PANTHER" id="PTHR45638:SF11">
    <property type="entry name" value="CYCLIC NUCLEOTIDE-GATED CATION CHANNEL SUBUNIT A"/>
    <property type="match status" value="1"/>
</dbReference>
<evidence type="ECO:0000256" key="2">
    <source>
        <dbReference type="SAM" id="MobiDB-lite"/>
    </source>
</evidence>
<proteinExistence type="predicted"/>
<dbReference type="AlphaFoldDB" id="A0A507DQ93"/>
<organism evidence="4 5">
    <name type="scientific">Chytriomyces confervae</name>
    <dbReference type="NCBI Taxonomy" id="246404"/>
    <lineage>
        <taxon>Eukaryota</taxon>
        <taxon>Fungi</taxon>
        <taxon>Fungi incertae sedis</taxon>
        <taxon>Chytridiomycota</taxon>
        <taxon>Chytridiomycota incertae sedis</taxon>
        <taxon>Chytridiomycetes</taxon>
        <taxon>Chytridiales</taxon>
        <taxon>Chytriomycetaceae</taxon>
        <taxon>Chytriomyces</taxon>
    </lineage>
</organism>
<dbReference type="PANTHER" id="PTHR45638">
    <property type="entry name" value="CYCLIC NUCLEOTIDE-GATED CATION CHANNEL SUBUNIT A"/>
    <property type="match status" value="1"/>
</dbReference>
<evidence type="ECO:0000313" key="4">
    <source>
        <dbReference type="EMBL" id="TPX53862.1"/>
    </source>
</evidence>
<dbReference type="GO" id="GO:0044877">
    <property type="term" value="F:protein-containing complex binding"/>
    <property type="evidence" value="ECO:0007669"/>
    <property type="project" value="TreeGrafter"/>
</dbReference>
<dbReference type="GO" id="GO:0005221">
    <property type="term" value="F:intracellularly cyclic nucleotide-activated monoatomic cation channel activity"/>
    <property type="evidence" value="ECO:0007669"/>
    <property type="project" value="InterPro"/>
</dbReference>
<dbReference type="InterPro" id="IPR014710">
    <property type="entry name" value="RmlC-like_jellyroll"/>
</dbReference>
<dbReference type="OrthoDB" id="421226at2759"/>
<dbReference type="EMBL" id="QEAP01000926">
    <property type="protein sequence ID" value="TPX53862.1"/>
    <property type="molecule type" value="Genomic_DNA"/>
</dbReference>
<keyword evidence="5" id="KW-1185">Reference proteome</keyword>
<comment type="caution">
    <text evidence="4">The sequence shown here is derived from an EMBL/GenBank/DDBJ whole genome shotgun (WGS) entry which is preliminary data.</text>
</comment>
<dbReference type="Gene3D" id="2.60.120.10">
    <property type="entry name" value="Jelly Rolls"/>
    <property type="match status" value="1"/>
</dbReference>
<keyword evidence="1" id="KW-0406">Ion transport</keyword>
<dbReference type="SUPFAM" id="SSF51206">
    <property type="entry name" value="cAMP-binding domain-like"/>
    <property type="match status" value="1"/>
</dbReference>
<evidence type="ECO:0000259" key="3">
    <source>
        <dbReference type="PROSITE" id="PS50042"/>
    </source>
</evidence>
<dbReference type="Proteomes" id="UP000320333">
    <property type="component" value="Unassembled WGS sequence"/>
</dbReference>
<keyword evidence="1" id="KW-0407">Ion channel</keyword>
<dbReference type="SMART" id="SM00100">
    <property type="entry name" value="cNMP"/>
    <property type="match status" value="1"/>
</dbReference>
<dbReference type="InterPro" id="IPR050866">
    <property type="entry name" value="CNG_cation_channel"/>
</dbReference>
<keyword evidence="1" id="KW-1071">Ligand-gated ion channel</keyword>